<protein>
    <submittedName>
        <fullName evidence="1">Uncharacterized protein</fullName>
    </submittedName>
</protein>
<name>A0A1B0BCM7_9MUSC</name>
<accession>A0A1B0BCM7</accession>
<dbReference type="VEuPathDB" id="VectorBase:GPPI025853"/>
<proteinExistence type="predicted"/>
<reference evidence="1" key="2">
    <citation type="submission" date="2020-05" db="UniProtKB">
        <authorList>
            <consortium name="EnsemblMetazoa"/>
        </authorList>
    </citation>
    <scope>IDENTIFICATION</scope>
    <source>
        <strain evidence="1">IAEA</strain>
    </source>
</reference>
<keyword evidence="2" id="KW-1185">Reference proteome</keyword>
<dbReference type="Proteomes" id="UP000092460">
    <property type="component" value="Unassembled WGS sequence"/>
</dbReference>
<sequence>MLTPVSLSPSIKARIIVPNSTSVVNLMLRSLVSCSISATLDLPFTLVDISVKMIGLFPLPSSLARLSEKSDELVRLKAAYRNKGLTYERNY</sequence>
<dbReference type="AlphaFoldDB" id="A0A1B0BCM7"/>
<evidence type="ECO:0000313" key="2">
    <source>
        <dbReference type="Proteomes" id="UP000092460"/>
    </source>
</evidence>
<organism evidence="1 2">
    <name type="scientific">Glossina palpalis gambiensis</name>
    <dbReference type="NCBI Taxonomy" id="67801"/>
    <lineage>
        <taxon>Eukaryota</taxon>
        <taxon>Metazoa</taxon>
        <taxon>Ecdysozoa</taxon>
        <taxon>Arthropoda</taxon>
        <taxon>Hexapoda</taxon>
        <taxon>Insecta</taxon>
        <taxon>Pterygota</taxon>
        <taxon>Neoptera</taxon>
        <taxon>Endopterygota</taxon>
        <taxon>Diptera</taxon>
        <taxon>Brachycera</taxon>
        <taxon>Muscomorpha</taxon>
        <taxon>Hippoboscoidea</taxon>
        <taxon>Glossinidae</taxon>
        <taxon>Glossina</taxon>
    </lineage>
</organism>
<dbReference type="EnsemblMetazoa" id="GPPI025853-RA">
    <property type="protein sequence ID" value="GPPI025853-PA"/>
    <property type="gene ID" value="GPPI025853"/>
</dbReference>
<evidence type="ECO:0000313" key="1">
    <source>
        <dbReference type="EnsemblMetazoa" id="GPPI025853-PA"/>
    </source>
</evidence>
<dbReference type="EMBL" id="JXJN01012058">
    <property type="status" value="NOT_ANNOTATED_CDS"/>
    <property type="molecule type" value="Genomic_DNA"/>
</dbReference>
<reference evidence="2" key="1">
    <citation type="submission" date="2015-01" db="EMBL/GenBank/DDBJ databases">
        <authorList>
            <person name="Aksoy S."/>
            <person name="Warren W."/>
            <person name="Wilson R.K."/>
        </authorList>
    </citation>
    <scope>NUCLEOTIDE SEQUENCE [LARGE SCALE GENOMIC DNA]</scope>
    <source>
        <strain evidence="2">IAEA</strain>
    </source>
</reference>